<dbReference type="EMBL" id="LAZR01029656">
    <property type="protein sequence ID" value="KKL58929.1"/>
    <property type="molecule type" value="Genomic_DNA"/>
</dbReference>
<comment type="caution">
    <text evidence="1">The sequence shown here is derived from an EMBL/GenBank/DDBJ whole genome shotgun (WGS) entry which is preliminary data.</text>
</comment>
<sequence>MDHVTVIIALLDFKNPVFIDVPWAETVLIAPVLLALGVGFELAKINGSRGLSRLLYPLAMLGTLKIVSHSYAREQFWRLG</sequence>
<gene>
    <name evidence="1" type="ORF">LCGC14_2220460</name>
</gene>
<accession>A0A0F9DB95</accession>
<protein>
    <submittedName>
        <fullName evidence="1">Uncharacterized protein</fullName>
    </submittedName>
</protein>
<dbReference type="AlphaFoldDB" id="A0A0F9DB95"/>
<proteinExistence type="predicted"/>
<name>A0A0F9DB95_9ZZZZ</name>
<evidence type="ECO:0000313" key="1">
    <source>
        <dbReference type="EMBL" id="KKL58929.1"/>
    </source>
</evidence>
<reference evidence="1" key="1">
    <citation type="journal article" date="2015" name="Nature">
        <title>Complex archaea that bridge the gap between prokaryotes and eukaryotes.</title>
        <authorList>
            <person name="Spang A."/>
            <person name="Saw J.H."/>
            <person name="Jorgensen S.L."/>
            <person name="Zaremba-Niedzwiedzka K."/>
            <person name="Martijn J."/>
            <person name="Lind A.E."/>
            <person name="van Eijk R."/>
            <person name="Schleper C."/>
            <person name="Guy L."/>
            <person name="Ettema T.J."/>
        </authorList>
    </citation>
    <scope>NUCLEOTIDE SEQUENCE</scope>
</reference>
<feature type="non-terminal residue" evidence="1">
    <location>
        <position position="80"/>
    </location>
</feature>
<organism evidence="1">
    <name type="scientific">marine sediment metagenome</name>
    <dbReference type="NCBI Taxonomy" id="412755"/>
    <lineage>
        <taxon>unclassified sequences</taxon>
        <taxon>metagenomes</taxon>
        <taxon>ecological metagenomes</taxon>
    </lineage>
</organism>